<dbReference type="PANTHER" id="PTHR34299">
    <property type="entry name" value="DIACYLGLYCEROL KINASE"/>
    <property type="match status" value="1"/>
</dbReference>
<protein>
    <submittedName>
        <fullName evidence="16">Diacylglycerol kinase family protein</fullName>
        <ecNumber evidence="16">2.7.1.-</ecNumber>
    </submittedName>
</protein>
<feature type="transmembrane region" description="Helical" evidence="15">
    <location>
        <begin position="62"/>
        <end position="79"/>
    </location>
</feature>
<dbReference type="RefSeq" id="WP_125698199.1">
    <property type="nucleotide sequence ID" value="NZ_BOLQ01000001.1"/>
</dbReference>
<keyword evidence="10 15" id="KW-1133">Transmembrane helix</keyword>
<evidence type="ECO:0000256" key="12">
    <source>
        <dbReference type="ARBA" id="ARBA00023136"/>
    </source>
</evidence>
<dbReference type="Gene3D" id="1.10.287.3610">
    <property type="match status" value="1"/>
</dbReference>
<evidence type="ECO:0000256" key="1">
    <source>
        <dbReference type="ARBA" id="ARBA00004651"/>
    </source>
</evidence>
<keyword evidence="4" id="KW-0444">Lipid biosynthesis</keyword>
<dbReference type="EC" id="2.7.1.-" evidence="16"/>
<keyword evidence="12 15" id="KW-0472">Membrane</keyword>
<dbReference type="Proteomes" id="UP001597196">
    <property type="component" value="Unassembled WGS sequence"/>
</dbReference>
<dbReference type="InterPro" id="IPR036945">
    <property type="entry name" value="DAGK_sf"/>
</dbReference>
<evidence type="ECO:0000256" key="13">
    <source>
        <dbReference type="ARBA" id="ARBA00023209"/>
    </source>
</evidence>
<evidence type="ECO:0000256" key="5">
    <source>
        <dbReference type="ARBA" id="ARBA00022679"/>
    </source>
</evidence>
<keyword evidence="17" id="KW-1185">Reference proteome</keyword>
<evidence type="ECO:0000256" key="2">
    <source>
        <dbReference type="ARBA" id="ARBA00005967"/>
    </source>
</evidence>
<evidence type="ECO:0000256" key="4">
    <source>
        <dbReference type="ARBA" id="ARBA00022516"/>
    </source>
</evidence>
<evidence type="ECO:0000313" key="17">
    <source>
        <dbReference type="Proteomes" id="UP001597196"/>
    </source>
</evidence>
<keyword evidence="13" id="KW-0594">Phospholipid biosynthesis</keyword>
<dbReference type="GO" id="GO:0016301">
    <property type="term" value="F:kinase activity"/>
    <property type="evidence" value="ECO:0007669"/>
    <property type="project" value="UniProtKB-KW"/>
</dbReference>
<dbReference type="InterPro" id="IPR000829">
    <property type="entry name" value="DAGK"/>
</dbReference>
<reference evidence="17" key="1">
    <citation type="journal article" date="2019" name="Int. J. Syst. Evol. Microbiol.">
        <title>The Global Catalogue of Microorganisms (GCM) 10K type strain sequencing project: providing services to taxonomists for standard genome sequencing and annotation.</title>
        <authorList>
            <consortium name="The Broad Institute Genomics Platform"/>
            <consortium name="The Broad Institute Genome Sequencing Center for Infectious Disease"/>
            <person name="Wu L."/>
            <person name="Ma J."/>
        </authorList>
    </citation>
    <scope>NUCLEOTIDE SEQUENCE [LARGE SCALE GENOMIC DNA]</scope>
    <source>
        <strain evidence="17">CCM 8980</strain>
    </source>
</reference>
<feature type="transmembrane region" description="Helical" evidence="15">
    <location>
        <begin position="100"/>
        <end position="122"/>
    </location>
</feature>
<keyword evidence="7" id="KW-0547">Nucleotide-binding</keyword>
<name>A0ABW4CD01_9LACO</name>
<evidence type="ECO:0000256" key="11">
    <source>
        <dbReference type="ARBA" id="ARBA00023098"/>
    </source>
</evidence>
<dbReference type="Pfam" id="PF01219">
    <property type="entry name" value="DAGK_prokar"/>
    <property type="match status" value="1"/>
</dbReference>
<evidence type="ECO:0000256" key="9">
    <source>
        <dbReference type="ARBA" id="ARBA00022840"/>
    </source>
</evidence>
<sequence length="133" mass="14500">MASSDKRIRKNHSFFQALRHAIDGLWGAFIHEGNLRREFIASLLVVIGGAVLRVSWQEWLILMLAILGVILGELINTIVEQVVDLIVGPRFDPRAKKIKDMAAGAVLVTAGISVVCGIYVFVPHLVALFGGAL</sequence>
<keyword evidence="9" id="KW-0067">ATP-binding</keyword>
<keyword evidence="8 16" id="KW-0418">Kinase</keyword>
<comment type="subcellular location">
    <subcellularLocation>
        <location evidence="1">Cell membrane</location>
        <topology evidence="1">Multi-pass membrane protein</topology>
    </subcellularLocation>
</comment>
<evidence type="ECO:0000256" key="8">
    <source>
        <dbReference type="ARBA" id="ARBA00022777"/>
    </source>
</evidence>
<proteinExistence type="inferred from homology"/>
<gene>
    <name evidence="16" type="ORF">ACFQ4P_00185</name>
</gene>
<dbReference type="EMBL" id="JBHTOC010000001">
    <property type="protein sequence ID" value="MFD1428662.1"/>
    <property type="molecule type" value="Genomic_DNA"/>
</dbReference>
<evidence type="ECO:0000256" key="7">
    <source>
        <dbReference type="ARBA" id="ARBA00022741"/>
    </source>
</evidence>
<accession>A0ABW4CD01</accession>
<evidence type="ECO:0000256" key="3">
    <source>
        <dbReference type="ARBA" id="ARBA00022475"/>
    </source>
</evidence>
<keyword evidence="14" id="KW-1208">Phospholipid metabolism</keyword>
<evidence type="ECO:0000256" key="10">
    <source>
        <dbReference type="ARBA" id="ARBA00022989"/>
    </source>
</evidence>
<dbReference type="InterPro" id="IPR033717">
    <property type="entry name" value="UDPK"/>
</dbReference>
<feature type="transmembrane region" description="Helical" evidence="15">
    <location>
        <begin position="39"/>
        <end position="56"/>
    </location>
</feature>
<comment type="similarity">
    <text evidence="2">Belongs to the bacterial diacylglycerol kinase family.</text>
</comment>
<evidence type="ECO:0000256" key="15">
    <source>
        <dbReference type="SAM" id="Phobius"/>
    </source>
</evidence>
<keyword evidence="11" id="KW-0443">Lipid metabolism</keyword>
<keyword evidence="6 15" id="KW-0812">Transmembrane</keyword>
<organism evidence="16 17">
    <name type="scientific">Lacticaseibacillus mingshuiensis</name>
    <dbReference type="NCBI Taxonomy" id="2799574"/>
    <lineage>
        <taxon>Bacteria</taxon>
        <taxon>Bacillati</taxon>
        <taxon>Bacillota</taxon>
        <taxon>Bacilli</taxon>
        <taxon>Lactobacillales</taxon>
        <taxon>Lactobacillaceae</taxon>
        <taxon>Lacticaseibacillus</taxon>
    </lineage>
</organism>
<evidence type="ECO:0000256" key="14">
    <source>
        <dbReference type="ARBA" id="ARBA00023264"/>
    </source>
</evidence>
<dbReference type="CDD" id="cd14265">
    <property type="entry name" value="UDPK_IM_like"/>
    <property type="match status" value="1"/>
</dbReference>
<evidence type="ECO:0000313" key="16">
    <source>
        <dbReference type="EMBL" id="MFD1428662.1"/>
    </source>
</evidence>
<comment type="caution">
    <text evidence="16">The sequence shown here is derived from an EMBL/GenBank/DDBJ whole genome shotgun (WGS) entry which is preliminary data.</text>
</comment>
<evidence type="ECO:0000256" key="6">
    <source>
        <dbReference type="ARBA" id="ARBA00022692"/>
    </source>
</evidence>
<keyword evidence="3" id="KW-1003">Cell membrane</keyword>
<dbReference type="PANTHER" id="PTHR34299:SF1">
    <property type="entry name" value="DIACYLGLYCEROL KINASE"/>
    <property type="match status" value="1"/>
</dbReference>
<keyword evidence="5 16" id="KW-0808">Transferase</keyword>